<dbReference type="InterPro" id="IPR008613">
    <property type="entry name" value="Excalibur_Ca-bd_domain"/>
</dbReference>
<feature type="chain" id="PRO_5045287059" evidence="5">
    <location>
        <begin position="24"/>
        <end position="233"/>
    </location>
</feature>
<protein>
    <submittedName>
        <fullName evidence="7">Thermonuclease family protein</fullName>
    </submittedName>
</protein>
<dbReference type="PANTHER" id="PTHR12302">
    <property type="entry name" value="EBNA2 BINDING PROTEIN P100"/>
    <property type="match status" value="1"/>
</dbReference>
<dbReference type="RefSeq" id="WP_236332663.1">
    <property type="nucleotide sequence ID" value="NZ_JAKIJS010000001.1"/>
</dbReference>
<evidence type="ECO:0000259" key="6">
    <source>
        <dbReference type="PROSITE" id="PS50830"/>
    </source>
</evidence>
<keyword evidence="2" id="KW-0255">Endonuclease</keyword>
<reference evidence="7 8" key="1">
    <citation type="submission" date="2022-01" db="EMBL/GenBank/DDBJ databases">
        <title>Alkalihalobacillus sp. EGI L200015, a novel bacterium isolated from a salt lake sediment.</title>
        <authorList>
            <person name="Gao L."/>
            <person name="Fang B.-Z."/>
            <person name="Li W.-J."/>
        </authorList>
    </citation>
    <scope>NUCLEOTIDE SEQUENCE [LARGE SCALE GENOMIC DNA]</scope>
    <source>
        <strain evidence="7 8">KCTC 12718</strain>
    </source>
</reference>
<sequence length="233" mass="26465">MKQIKYVLSVLFLSLILVGCSTSESDLDTYQVTKVIDGDTIKVNFEGQEETVRLLLIDTPETVHPNKPVEPFGNEASQYVKNTILGKNVQIKLGSEKRDKYGRLLAYVYVGDETIQEQLLRKGLARTAYLYNDLTMLDQFHKAQNTARLKNIGVWSIKGYAHVDHNHGYHYEPKKDRTNETSKILYDPNGPDRDCGDFNTQQEAQRFMDATGPNDPHRLDGNDNDGLACERLP</sequence>
<keyword evidence="8" id="KW-1185">Reference proteome</keyword>
<evidence type="ECO:0000256" key="2">
    <source>
        <dbReference type="ARBA" id="ARBA00022759"/>
    </source>
</evidence>
<evidence type="ECO:0000256" key="1">
    <source>
        <dbReference type="ARBA" id="ARBA00022722"/>
    </source>
</evidence>
<feature type="domain" description="TNase-like" evidence="6">
    <location>
        <begin position="26"/>
        <end position="157"/>
    </location>
</feature>
<dbReference type="InterPro" id="IPR016071">
    <property type="entry name" value="Staphylococal_nuclease_OB-fold"/>
</dbReference>
<proteinExistence type="predicted"/>
<accession>A0ABS9H070</accession>
<organism evidence="7 8">
    <name type="scientific">Pseudalkalibacillus berkeleyi</name>
    <dbReference type="NCBI Taxonomy" id="1069813"/>
    <lineage>
        <taxon>Bacteria</taxon>
        <taxon>Bacillati</taxon>
        <taxon>Bacillota</taxon>
        <taxon>Bacilli</taxon>
        <taxon>Bacillales</taxon>
        <taxon>Fictibacillaceae</taxon>
        <taxon>Pseudalkalibacillus</taxon>
    </lineage>
</organism>
<dbReference type="CDD" id="cd00175">
    <property type="entry name" value="SNc"/>
    <property type="match status" value="1"/>
</dbReference>
<dbReference type="Gene3D" id="2.40.50.90">
    <property type="match status" value="1"/>
</dbReference>
<dbReference type="InterPro" id="IPR035437">
    <property type="entry name" value="SNase_OB-fold_sf"/>
</dbReference>
<dbReference type="PROSITE" id="PS50830">
    <property type="entry name" value="TNASE_3"/>
    <property type="match status" value="1"/>
</dbReference>
<evidence type="ECO:0000256" key="3">
    <source>
        <dbReference type="ARBA" id="ARBA00022801"/>
    </source>
</evidence>
<feature type="signal peptide" evidence="5">
    <location>
        <begin position="1"/>
        <end position="23"/>
    </location>
</feature>
<evidence type="ECO:0000256" key="5">
    <source>
        <dbReference type="SAM" id="SignalP"/>
    </source>
</evidence>
<comment type="caution">
    <text evidence="7">The sequence shown here is derived from an EMBL/GenBank/DDBJ whole genome shotgun (WGS) entry which is preliminary data.</text>
</comment>
<evidence type="ECO:0000313" key="7">
    <source>
        <dbReference type="EMBL" id="MCF6137240.1"/>
    </source>
</evidence>
<dbReference type="PROSITE" id="PS01284">
    <property type="entry name" value="TNASE_2"/>
    <property type="match status" value="1"/>
</dbReference>
<dbReference type="Pfam" id="PF05901">
    <property type="entry name" value="Excalibur"/>
    <property type="match status" value="1"/>
</dbReference>
<keyword evidence="1" id="KW-0540">Nuclease</keyword>
<keyword evidence="5" id="KW-0732">Signal</keyword>
<name>A0ABS9H070_9BACL</name>
<keyword evidence="3" id="KW-0378">Hydrolase</keyword>
<dbReference type="PROSITE" id="PS01123">
    <property type="entry name" value="TNASE_1"/>
    <property type="match status" value="1"/>
</dbReference>
<dbReference type="Pfam" id="PF00565">
    <property type="entry name" value="SNase"/>
    <property type="match status" value="1"/>
</dbReference>
<dbReference type="InterPro" id="IPR002071">
    <property type="entry name" value="Thermonucl_AS"/>
</dbReference>
<dbReference type="SUPFAM" id="SSF50199">
    <property type="entry name" value="Staphylococcal nuclease"/>
    <property type="match status" value="1"/>
</dbReference>
<dbReference type="SMART" id="SM00318">
    <property type="entry name" value="SNc"/>
    <property type="match status" value="1"/>
</dbReference>
<evidence type="ECO:0000313" key="8">
    <source>
        <dbReference type="Proteomes" id="UP001649381"/>
    </source>
</evidence>
<evidence type="ECO:0000256" key="4">
    <source>
        <dbReference type="SAM" id="MobiDB-lite"/>
    </source>
</evidence>
<dbReference type="EMBL" id="JAKIJS010000001">
    <property type="protein sequence ID" value="MCF6137240.1"/>
    <property type="molecule type" value="Genomic_DNA"/>
</dbReference>
<dbReference type="Proteomes" id="UP001649381">
    <property type="component" value="Unassembled WGS sequence"/>
</dbReference>
<feature type="region of interest" description="Disordered" evidence="4">
    <location>
        <begin position="208"/>
        <end position="233"/>
    </location>
</feature>
<dbReference type="PANTHER" id="PTHR12302:SF3">
    <property type="entry name" value="SERINE_THREONINE-PROTEIN KINASE 31"/>
    <property type="match status" value="1"/>
</dbReference>
<dbReference type="PROSITE" id="PS51257">
    <property type="entry name" value="PROKAR_LIPOPROTEIN"/>
    <property type="match status" value="1"/>
</dbReference>
<gene>
    <name evidence="7" type="ORF">L2716_05805</name>
</gene>